<evidence type="ECO:0000256" key="3">
    <source>
        <dbReference type="ARBA" id="ARBA00022692"/>
    </source>
</evidence>
<dbReference type="PANTHER" id="PTHR21143:SF104">
    <property type="entry name" value="GUSTATORY RECEPTOR 8A-RELATED"/>
    <property type="match status" value="1"/>
</dbReference>
<keyword evidence="6 10" id="KW-0675">Receptor</keyword>
<dbReference type="AlphaFoldDB" id="A0A6J1Q8U2"/>
<sequence>MLTVWACETGKNEAMEINSTVYDVFNSTSNQQIKYEMQLFSLQLSHCKNTFSAKGLTVDATLLTKMAGSIATYLVILIQFLFMSNSCDG</sequence>
<evidence type="ECO:0000256" key="1">
    <source>
        <dbReference type="ARBA" id="ARBA00004651"/>
    </source>
</evidence>
<gene>
    <name evidence="10" type="primary">LOC112459011</name>
</gene>
<dbReference type="RefSeq" id="XP_024878644.1">
    <property type="nucleotide sequence ID" value="XM_025022876.1"/>
</dbReference>
<dbReference type="PANTHER" id="PTHR21143">
    <property type="entry name" value="INVERTEBRATE GUSTATORY RECEPTOR"/>
    <property type="match status" value="1"/>
</dbReference>
<comment type="subcellular location">
    <subcellularLocation>
        <location evidence="1">Cell membrane</location>
        <topology evidence="1">Multi-pass membrane protein</topology>
    </subcellularLocation>
</comment>
<evidence type="ECO:0000256" key="8">
    <source>
        <dbReference type="SAM" id="Phobius"/>
    </source>
</evidence>
<dbReference type="GO" id="GO:0030424">
    <property type="term" value="C:axon"/>
    <property type="evidence" value="ECO:0007669"/>
    <property type="project" value="TreeGrafter"/>
</dbReference>
<keyword evidence="9" id="KW-1185">Reference proteome</keyword>
<dbReference type="GO" id="GO:0050909">
    <property type="term" value="P:sensory perception of taste"/>
    <property type="evidence" value="ECO:0007669"/>
    <property type="project" value="InterPro"/>
</dbReference>
<evidence type="ECO:0000313" key="10">
    <source>
        <dbReference type="RefSeq" id="XP_024878644.1"/>
    </source>
</evidence>
<reference evidence="10" key="1">
    <citation type="submission" date="2025-08" db="UniProtKB">
        <authorList>
            <consortium name="RefSeq"/>
        </authorList>
    </citation>
    <scope>IDENTIFICATION</scope>
    <source>
        <tissue evidence="10">Whole body</tissue>
    </source>
</reference>
<proteinExistence type="predicted"/>
<organism evidence="9 10">
    <name type="scientific">Temnothorax curvispinosus</name>
    <dbReference type="NCBI Taxonomy" id="300111"/>
    <lineage>
        <taxon>Eukaryota</taxon>
        <taxon>Metazoa</taxon>
        <taxon>Ecdysozoa</taxon>
        <taxon>Arthropoda</taxon>
        <taxon>Hexapoda</taxon>
        <taxon>Insecta</taxon>
        <taxon>Pterygota</taxon>
        <taxon>Neoptera</taxon>
        <taxon>Endopterygota</taxon>
        <taxon>Hymenoptera</taxon>
        <taxon>Apocrita</taxon>
        <taxon>Aculeata</taxon>
        <taxon>Formicoidea</taxon>
        <taxon>Formicidae</taxon>
        <taxon>Myrmicinae</taxon>
        <taxon>Temnothorax</taxon>
    </lineage>
</organism>
<dbReference type="GO" id="GO:0005886">
    <property type="term" value="C:plasma membrane"/>
    <property type="evidence" value="ECO:0007669"/>
    <property type="project" value="UniProtKB-SubCell"/>
</dbReference>
<dbReference type="OrthoDB" id="7547342at2759"/>
<dbReference type="InterPro" id="IPR013604">
    <property type="entry name" value="7TM_chemorcpt"/>
</dbReference>
<dbReference type="GeneID" id="112459011"/>
<keyword evidence="7" id="KW-0807">Transducer</keyword>
<accession>A0A6J1Q8U2</accession>
<dbReference type="Proteomes" id="UP000504618">
    <property type="component" value="Unplaced"/>
</dbReference>
<name>A0A6J1Q8U2_9HYME</name>
<dbReference type="GO" id="GO:0008049">
    <property type="term" value="P:male courtship behavior"/>
    <property type="evidence" value="ECO:0007669"/>
    <property type="project" value="TreeGrafter"/>
</dbReference>
<evidence type="ECO:0000256" key="6">
    <source>
        <dbReference type="ARBA" id="ARBA00023170"/>
    </source>
</evidence>
<keyword evidence="2" id="KW-1003">Cell membrane</keyword>
<evidence type="ECO:0000256" key="2">
    <source>
        <dbReference type="ARBA" id="ARBA00022475"/>
    </source>
</evidence>
<evidence type="ECO:0000256" key="7">
    <source>
        <dbReference type="ARBA" id="ARBA00023224"/>
    </source>
</evidence>
<evidence type="ECO:0000256" key="4">
    <source>
        <dbReference type="ARBA" id="ARBA00022989"/>
    </source>
</evidence>
<dbReference type="GO" id="GO:0007165">
    <property type="term" value="P:signal transduction"/>
    <property type="evidence" value="ECO:0007669"/>
    <property type="project" value="UniProtKB-KW"/>
</dbReference>
<evidence type="ECO:0000256" key="5">
    <source>
        <dbReference type="ARBA" id="ARBA00023136"/>
    </source>
</evidence>
<keyword evidence="3 8" id="KW-0812">Transmembrane</keyword>
<dbReference type="GO" id="GO:0030425">
    <property type="term" value="C:dendrite"/>
    <property type="evidence" value="ECO:0007669"/>
    <property type="project" value="TreeGrafter"/>
</dbReference>
<evidence type="ECO:0000313" key="9">
    <source>
        <dbReference type="Proteomes" id="UP000504618"/>
    </source>
</evidence>
<dbReference type="GO" id="GO:0043025">
    <property type="term" value="C:neuronal cell body"/>
    <property type="evidence" value="ECO:0007669"/>
    <property type="project" value="TreeGrafter"/>
</dbReference>
<keyword evidence="4 8" id="KW-1133">Transmembrane helix</keyword>
<dbReference type="Pfam" id="PF08395">
    <property type="entry name" value="7tm_7"/>
    <property type="match status" value="1"/>
</dbReference>
<keyword evidence="5 8" id="KW-0472">Membrane</keyword>
<feature type="transmembrane region" description="Helical" evidence="8">
    <location>
        <begin position="62"/>
        <end position="82"/>
    </location>
</feature>
<dbReference type="GO" id="GO:0007635">
    <property type="term" value="P:chemosensory behavior"/>
    <property type="evidence" value="ECO:0007669"/>
    <property type="project" value="TreeGrafter"/>
</dbReference>
<protein>
    <submittedName>
        <fullName evidence="10">Gustatory receptor 28a</fullName>
    </submittedName>
</protein>